<dbReference type="InterPro" id="IPR050695">
    <property type="entry name" value="N-acetylmuramoyl_amidase_3"/>
</dbReference>
<gene>
    <name evidence="5" type="ORF">RLDS_22410</name>
</gene>
<dbReference type="EC" id="3.5.1.28" evidence="2"/>
<evidence type="ECO:0000313" key="6">
    <source>
        <dbReference type="Proteomes" id="UP000015531"/>
    </source>
</evidence>
<dbReference type="GO" id="GO:0009253">
    <property type="term" value="P:peptidoglycan catabolic process"/>
    <property type="evidence" value="ECO:0007669"/>
    <property type="project" value="InterPro"/>
</dbReference>
<comment type="caution">
    <text evidence="5">The sequence shown here is derived from an EMBL/GenBank/DDBJ whole genome shotgun (WGS) entry which is preliminary data.</text>
</comment>
<name>T0IIU9_9SPHN</name>
<dbReference type="PANTHER" id="PTHR30404">
    <property type="entry name" value="N-ACETYLMURAMOYL-L-ALANINE AMIDASE"/>
    <property type="match status" value="1"/>
</dbReference>
<dbReference type="InterPro" id="IPR002508">
    <property type="entry name" value="MurNAc-LAA_cat"/>
</dbReference>
<organism evidence="5 6">
    <name type="scientific">Sphingobium lactosutens DS20</name>
    <dbReference type="NCBI Taxonomy" id="1331060"/>
    <lineage>
        <taxon>Bacteria</taxon>
        <taxon>Pseudomonadati</taxon>
        <taxon>Pseudomonadota</taxon>
        <taxon>Alphaproteobacteria</taxon>
        <taxon>Sphingomonadales</taxon>
        <taxon>Sphingomonadaceae</taxon>
        <taxon>Sphingobium</taxon>
    </lineage>
</organism>
<evidence type="ECO:0000313" key="5">
    <source>
        <dbReference type="EMBL" id="EQB11655.1"/>
    </source>
</evidence>
<protein>
    <recommendedName>
        <fullName evidence="2">N-acetylmuramoyl-L-alanine amidase</fullName>
        <ecNumber evidence="2">3.5.1.28</ecNumber>
    </recommendedName>
</protein>
<evidence type="ECO:0000256" key="1">
    <source>
        <dbReference type="ARBA" id="ARBA00001561"/>
    </source>
</evidence>
<dbReference type="EMBL" id="ATDP01000106">
    <property type="protein sequence ID" value="EQB11655.1"/>
    <property type="molecule type" value="Genomic_DNA"/>
</dbReference>
<dbReference type="PATRIC" id="fig|1331060.3.peg.4337"/>
<proteinExistence type="predicted"/>
<dbReference type="Pfam" id="PF01520">
    <property type="entry name" value="Amidase_3"/>
    <property type="match status" value="1"/>
</dbReference>
<dbReference type="SMART" id="SM00646">
    <property type="entry name" value="Ami_3"/>
    <property type="match status" value="1"/>
</dbReference>
<feature type="domain" description="MurNAc-LAA" evidence="4">
    <location>
        <begin position="271"/>
        <end position="425"/>
    </location>
</feature>
<dbReference type="AlphaFoldDB" id="T0IIU9"/>
<comment type="catalytic activity">
    <reaction evidence="1">
        <text>Hydrolyzes the link between N-acetylmuramoyl residues and L-amino acid residues in certain cell-wall glycopeptides.</text>
        <dbReference type="EC" id="3.5.1.28"/>
    </reaction>
</comment>
<sequence>MLNRVFSVGTLDGSTSMIFGWTADRPAVHKRRMLQSLALASILLSSPGQAGGIAGVDVQGDRVVVRFDERVEGASAFLLDGPQRIALDIDGAQTGRFPFSPGNGTVAGVRQGQLSPERARVVLDLASPATLADARIAPDGKSLSFAIQGVSDSRFRSELGRGRMAFDAPADMAARPQKRLHSITVPIPPAARGVALPPVQGVNDGARPLVVIDAGHGGHDPGAINKDNGKREKDVTLAIAQAIRDQLVRGGRVRVALTRDDDRFLVLQERYGIARKMGADLFISIHADAAENTDAHGATVYTLSETASDREAARLAARENKADIINGVNLGGQSGDVSSILIDLTQRESLNISSSFARLLQREASPYVPFRSAYHRFASLMVLKAPDTPSILFETGYISNESDSAFLSSREGQQKIARGVAKAIEVHFARKLAMSGVAAGG</sequence>
<reference evidence="5 6" key="1">
    <citation type="journal article" date="2013" name="Genome Announc.">
        <title>Draft Genome Sequence of Sphingobium lactosutens Strain DS20T, Isolated from a Hexachlorocyclohexane Dumpsite.</title>
        <authorList>
            <person name="Kumar R."/>
            <person name="Dwivedi V."/>
            <person name="Negi V."/>
            <person name="Khurana J.P."/>
            <person name="Lal R."/>
        </authorList>
    </citation>
    <scope>NUCLEOTIDE SEQUENCE [LARGE SCALE GENOMIC DNA]</scope>
    <source>
        <strain evidence="5 6">DS20</strain>
    </source>
</reference>
<evidence type="ECO:0000259" key="4">
    <source>
        <dbReference type="SMART" id="SM00646"/>
    </source>
</evidence>
<evidence type="ECO:0000256" key="3">
    <source>
        <dbReference type="ARBA" id="ARBA00022801"/>
    </source>
</evidence>
<dbReference type="SUPFAM" id="SSF53187">
    <property type="entry name" value="Zn-dependent exopeptidases"/>
    <property type="match status" value="1"/>
</dbReference>
<dbReference type="GO" id="GO:0008745">
    <property type="term" value="F:N-acetylmuramoyl-L-alanine amidase activity"/>
    <property type="evidence" value="ECO:0007669"/>
    <property type="project" value="UniProtKB-EC"/>
</dbReference>
<dbReference type="Gene3D" id="3.40.630.40">
    <property type="entry name" value="Zn-dependent exopeptidases"/>
    <property type="match status" value="1"/>
</dbReference>
<dbReference type="Proteomes" id="UP000015531">
    <property type="component" value="Unassembled WGS sequence"/>
</dbReference>
<evidence type="ECO:0000256" key="2">
    <source>
        <dbReference type="ARBA" id="ARBA00011901"/>
    </source>
</evidence>
<dbReference type="Pfam" id="PF11741">
    <property type="entry name" value="AMIN"/>
    <property type="match status" value="1"/>
</dbReference>
<dbReference type="CDD" id="cd02696">
    <property type="entry name" value="MurNAc-LAA"/>
    <property type="match status" value="1"/>
</dbReference>
<dbReference type="eggNOG" id="COG0860">
    <property type="taxonomic scope" value="Bacteria"/>
</dbReference>
<dbReference type="PANTHER" id="PTHR30404:SF0">
    <property type="entry name" value="N-ACETYLMURAMOYL-L-ALANINE AMIDASE AMIC"/>
    <property type="match status" value="1"/>
</dbReference>
<keyword evidence="3 5" id="KW-0378">Hydrolase</keyword>
<dbReference type="GO" id="GO:0030288">
    <property type="term" value="C:outer membrane-bounded periplasmic space"/>
    <property type="evidence" value="ECO:0007669"/>
    <property type="project" value="TreeGrafter"/>
</dbReference>
<dbReference type="Gene3D" id="2.60.40.3500">
    <property type="match status" value="1"/>
</dbReference>
<accession>T0IIU9</accession>
<dbReference type="InterPro" id="IPR021731">
    <property type="entry name" value="AMIN_dom"/>
</dbReference>
<keyword evidence="6" id="KW-1185">Reference proteome</keyword>